<sequence>MARSRAGQFDLRIVVLPRVLGTQGPNGAEPESWPDPAPGTNEYFAARDAITSGEDIAQGIRQSTGGLKLRIKGRSIAVTASDRIRKKITGEVFAVVGVAREKGETVVTVERVTQGVPQ</sequence>
<keyword evidence="2" id="KW-1185">Reference proteome</keyword>
<dbReference type="Proteomes" id="UP000464178">
    <property type="component" value="Chromosome"/>
</dbReference>
<name>A0A6P2DJU9_9BACT</name>
<dbReference type="RefSeq" id="WP_162673064.1">
    <property type="nucleotide sequence ID" value="NZ_LR593886.1"/>
</dbReference>
<proteinExistence type="predicted"/>
<gene>
    <name evidence="1" type="ORF">SOIL9_71470</name>
</gene>
<dbReference type="KEGG" id="gms:SOIL9_71470"/>
<protein>
    <submittedName>
        <fullName evidence="1">Uncharacterized protein</fullName>
    </submittedName>
</protein>
<accession>A0A6P2DJU9</accession>
<reference evidence="1 2" key="1">
    <citation type="submission" date="2019-05" db="EMBL/GenBank/DDBJ databases">
        <authorList>
            <consortium name="Science for Life Laboratories"/>
        </authorList>
    </citation>
    <scope>NUCLEOTIDE SEQUENCE [LARGE SCALE GENOMIC DNA]</scope>
    <source>
        <strain evidence="1">Soil9</strain>
    </source>
</reference>
<evidence type="ECO:0000313" key="2">
    <source>
        <dbReference type="Proteomes" id="UP000464178"/>
    </source>
</evidence>
<dbReference type="EMBL" id="LR593886">
    <property type="protein sequence ID" value="VTS03545.1"/>
    <property type="molecule type" value="Genomic_DNA"/>
</dbReference>
<evidence type="ECO:0000313" key="1">
    <source>
        <dbReference type="EMBL" id="VTS03545.1"/>
    </source>
</evidence>
<organism evidence="1 2">
    <name type="scientific">Gemmata massiliana</name>
    <dbReference type="NCBI Taxonomy" id="1210884"/>
    <lineage>
        <taxon>Bacteria</taxon>
        <taxon>Pseudomonadati</taxon>
        <taxon>Planctomycetota</taxon>
        <taxon>Planctomycetia</taxon>
        <taxon>Gemmatales</taxon>
        <taxon>Gemmataceae</taxon>
        <taxon>Gemmata</taxon>
    </lineage>
</organism>
<dbReference type="AlphaFoldDB" id="A0A6P2DJU9"/>